<dbReference type="InterPro" id="IPR008971">
    <property type="entry name" value="HSP40/DnaJ_pept-bd"/>
</dbReference>
<feature type="region of interest" description="Disordered" evidence="2">
    <location>
        <begin position="130"/>
        <end position="154"/>
    </location>
</feature>
<dbReference type="InterPro" id="IPR001623">
    <property type="entry name" value="DnaJ_domain"/>
</dbReference>
<evidence type="ECO:0000256" key="1">
    <source>
        <dbReference type="ARBA" id="ARBA00023186"/>
    </source>
</evidence>
<dbReference type="EMBL" id="RCWN01000001">
    <property type="protein sequence ID" value="RLQ87439.1"/>
    <property type="molecule type" value="Genomic_DNA"/>
</dbReference>
<dbReference type="Gene3D" id="1.10.287.110">
    <property type="entry name" value="DnaJ domain"/>
    <property type="match status" value="1"/>
</dbReference>
<reference evidence="4 5" key="1">
    <citation type="submission" date="2018-10" db="EMBL/GenBank/DDBJ databases">
        <title>Notoacmeibacter sp. M2BS9Y-3-1, whole genome shotgun sequence.</title>
        <authorList>
            <person name="Tuo L."/>
        </authorList>
    </citation>
    <scope>NUCLEOTIDE SEQUENCE [LARGE SCALE GENOMIC DNA]</scope>
    <source>
        <strain evidence="4 5">M2BS9Y-3-1</strain>
    </source>
</reference>
<dbReference type="PANTHER" id="PTHR43096:SF52">
    <property type="entry name" value="DNAJ HOMOLOG 1, MITOCHONDRIAL-RELATED"/>
    <property type="match status" value="1"/>
</dbReference>
<dbReference type="Pfam" id="PF01556">
    <property type="entry name" value="DnaJ_C"/>
    <property type="match status" value="1"/>
</dbReference>
<dbReference type="PANTHER" id="PTHR43096">
    <property type="entry name" value="DNAJ HOMOLOG 1, MITOCHONDRIAL-RELATED"/>
    <property type="match status" value="1"/>
</dbReference>
<comment type="caution">
    <text evidence="4">The sequence shown here is derived from an EMBL/GenBank/DDBJ whole genome shotgun (WGS) entry which is preliminary data.</text>
</comment>
<dbReference type="Gene3D" id="2.60.260.20">
    <property type="entry name" value="Urease metallochaperone UreE, N-terminal domain"/>
    <property type="match status" value="2"/>
</dbReference>
<organism evidence="4 5">
    <name type="scientific">Notoacmeibacter ruber</name>
    <dbReference type="NCBI Taxonomy" id="2670375"/>
    <lineage>
        <taxon>Bacteria</taxon>
        <taxon>Pseudomonadati</taxon>
        <taxon>Pseudomonadota</taxon>
        <taxon>Alphaproteobacteria</taxon>
        <taxon>Hyphomicrobiales</taxon>
        <taxon>Notoacmeibacteraceae</taxon>
        <taxon>Notoacmeibacter</taxon>
    </lineage>
</organism>
<evidence type="ECO:0000256" key="2">
    <source>
        <dbReference type="SAM" id="MobiDB-lite"/>
    </source>
</evidence>
<feature type="region of interest" description="Disordered" evidence="2">
    <location>
        <begin position="32"/>
        <end position="60"/>
    </location>
</feature>
<dbReference type="Proteomes" id="UP000281094">
    <property type="component" value="Unassembled WGS sequence"/>
</dbReference>
<proteinExistence type="predicted"/>
<dbReference type="CDD" id="cd06257">
    <property type="entry name" value="DnaJ"/>
    <property type="match status" value="1"/>
</dbReference>
<evidence type="ECO:0000313" key="4">
    <source>
        <dbReference type="EMBL" id="RLQ87439.1"/>
    </source>
</evidence>
<dbReference type="Pfam" id="PF00226">
    <property type="entry name" value="DnaJ"/>
    <property type="match status" value="1"/>
</dbReference>
<sequence length="325" mass="34404">MARDPYTVLGVAKTASDKEIKSAFRKLAKKYHPDANKDDPKARERFSEASQAYDIVGDTEKRKQYDAGEIDAEGKPAFAGFAGGGGGDPFGGFRRGQSGPGSSHFEFRSGPGGGGGFTDDIFSELFGRAARGGAGDRGGSRRQSSSGFSPKGSDIQATLDVTLEQILGAEKVTAVFSDGRKLAVKLPEHVEDGQTIRLRGQGAASPMGGEPGDALITIRFIPHARYRIDGSNLHMDQPIDLRQAVFGGKVAVDLPKGGRVALTVPKWSSSDKVLRIPGKGLGRKNGGSGDLLVHLRIMLPEGGDAALEQFLRHETAEQSAREGSI</sequence>
<evidence type="ECO:0000313" key="5">
    <source>
        <dbReference type="Proteomes" id="UP000281094"/>
    </source>
</evidence>
<feature type="compositionally biased region" description="Basic and acidic residues" evidence="2">
    <location>
        <begin position="32"/>
        <end position="47"/>
    </location>
</feature>
<dbReference type="InterPro" id="IPR036869">
    <property type="entry name" value="J_dom_sf"/>
</dbReference>
<accession>A0A3L7JAF6</accession>
<evidence type="ECO:0000259" key="3">
    <source>
        <dbReference type="PROSITE" id="PS50076"/>
    </source>
</evidence>
<dbReference type="CDD" id="cd10747">
    <property type="entry name" value="DnaJ_C"/>
    <property type="match status" value="1"/>
</dbReference>
<protein>
    <submittedName>
        <fullName evidence="4">J domain-containing protein</fullName>
    </submittedName>
</protein>
<gene>
    <name evidence="4" type="ORF">D8780_03685</name>
</gene>
<dbReference type="PRINTS" id="PR00625">
    <property type="entry name" value="JDOMAIN"/>
</dbReference>
<dbReference type="GO" id="GO:0042026">
    <property type="term" value="P:protein refolding"/>
    <property type="evidence" value="ECO:0007669"/>
    <property type="project" value="TreeGrafter"/>
</dbReference>
<dbReference type="RefSeq" id="WP_121644407.1">
    <property type="nucleotide sequence ID" value="NZ_RCWN01000001.1"/>
</dbReference>
<name>A0A3L7JAF6_9HYPH</name>
<dbReference type="SUPFAM" id="SSF46565">
    <property type="entry name" value="Chaperone J-domain"/>
    <property type="match status" value="1"/>
</dbReference>
<dbReference type="InterPro" id="IPR002939">
    <property type="entry name" value="DnaJ_C"/>
</dbReference>
<keyword evidence="1" id="KW-0143">Chaperone</keyword>
<dbReference type="GO" id="GO:0005737">
    <property type="term" value="C:cytoplasm"/>
    <property type="evidence" value="ECO:0007669"/>
    <property type="project" value="TreeGrafter"/>
</dbReference>
<dbReference type="AlphaFoldDB" id="A0A3L7JAF6"/>
<keyword evidence="5" id="KW-1185">Reference proteome</keyword>
<dbReference type="SMART" id="SM00271">
    <property type="entry name" value="DnaJ"/>
    <property type="match status" value="1"/>
</dbReference>
<feature type="domain" description="J" evidence="3">
    <location>
        <begin position="4"/>
        <end position="69"/>
    </location>
</feature>
<dbReference type="SUPFAM" id="SSF49493">
    <property type="entry name" value="HSP40/DnaJ peptide-binding domain"/>
    <property type="match status" value="2"/>
</dbReference>
<dbReference type="PROSITE" id="PS50076">
    <property type="entry name" value="DNAJ_2"/>
    <property type="match status" value="1"/>
</dbReference>
<dbReference type="GO" id="GO:0051082">
    <property type="term" value="F:unfolded protein binding"/>
    <property type="evidence" value="ECO:0007669"/>
    <property type="project" value="InterPro"/>
</dbReference>